<feature type="compositionally biased region" description="Basic and acidic residues" evidence="4">
    <location>
        <begin position="1"/>
        <end position="13"/>
    </location>
</feature>
<feature type="compositionally biased region" description="Acidic residues" evidence="4">
    <location>
        <begin position="403"/>
        <end position="413"/>
    </location>
</feature>
<evidence type="ECO:0000256" key="2">
    <source>
        <dbReference type="ARBA" id="ARBA00023054"/>
    </source>
</evidence>
<evidence type="ECO:0000256" key="1">
    <source>
        <dbReference type="ARBA" id="ARBA00006461"/>
    </source>
</evidence>
<feature type="coiled-coil region" evidence="3">
    <location>
        <begin position="422"/>
        <end position="451"/>
    </location>
</feature>
<evidence type="ECO:0008006" key="7">
    <source>
        <dbReference type="Google" id="ProtNLM"/>
    </source>
</evidence>
<evidence type="ECO:0000256" key="4">
    <source>
        <dbReference type="SAM" id="MobiDB-lite"/>
    </source>
</evidence>
<proteinExistence type="inferred from homology"/>
<feature type="region of interest" description="Disordered" evidence="4">
    <location>
        <begin position="394"/>
        <end position="413"/>
    </location>
</feature>
<reference evidence="5 6" key="1">
    <citation type="journal article" date="2023" name="Hortic Res">
        <title>The complete reference genome for grapevine (Vitis vinifera L.) genetics and breeding.</title>
        <authorList>
            <person name="Shi X."/>
            <person name="Cao S."/>
            <person name="Wang X."/>
            <person name="Huang S."/>
            <person name="Wang Y."/>
            <person name="Liu Z."/>
            <person name="Liu W."/>
            <person name="Leng X."/>
            <person name="Peng Y."/>
            <person name="Wang N."/>
            <person name="Wang Y."/>
            <person name="Ma Z."/>
            <person name="Xu X."/>
            <person name="Zhang F."/>
            <person name="Xue H."/>
            <person name="Zhong H."/>
            <person name="Wang Y."/>
            <person name="Zhang K."/>
            <person name="Velt A."/>
            <person name="Avia K."/>
            <person name="Holtgrawe D."/>
            <person name="Grimplet J."/>
            <person name="Matus J.T."/>
            <person name="Ware D."/>
            <person name="Wu X."/>
            <person name="Wang H."/>
            <person name="Liu C."/>
            <person name="Fang Y."/>
            <person name="Rustenholz C."/>
            <person name="Cheng Z."/>
            <person name="Xiao H."/>
            <person name="Zhou Y."/>
        </authorList>
    </citation>
    <scope>NUCLEOTIDE SEQUENCE [LARGE SCALE GENOMIC DNA]</scope>
    <source>
        <strain evidence="6">cv. Pinot noir / PN40024</strain>
        <tissue evidence="5">Leaf</tissue>
    </source>
</reference>
<dbReference type="Pfam" id="PF08243">
    <property type="entry name" value="SPT2"/>
    <property type="match status" value="1"/>
</dbReference>
<keyword evidence="2 3" id="KW-0175">Coiled coil</keyword>
<name>A0ABY9C8W8_VITVI</name>
<gene>
    <name evidence="5" type="ORF">VitviT2T_010812</name>
</gene>
<dbReference type="PANTHER" id="PTHR22691">
    <property type="entry name" value="YEAST SPT2-RELATED"/>
    <property type="match status" value="1"/>
</dbReference>
<organism evidence="5 6">
    <name type="scientific">Vitis vinifera</name>
    <name type="common">Grape</name>
    <dbReference type="NCBI Taxonomy" id="29760"/>
    <lineage>
        <taxon>Eukaryota</taxon>
        <taxon>Viridiplantae</taxon>
        <taxon>Streptophyta</taxon>
        <taxon>Embryophyta</taxon>
        <taxon>Tracheophyta</taxon>
        <taxon>Spermatophyta</taxon>
        <taxon>Magnoliopsida</taxon>
        <taxon>eudicotyledons</taxon>
        <taxon>Gunneridae</taxon>
        <taxon>Pentapetalae</taxon>
        <taxon>rosids</taxon>
        <taxon>Vitales</taxon>
        <taxon>Vitaceae</taxon>
        <taxon>Viteae</taxon>
        <taxon>Vitis</taxon>
    </lineage>
</organism>
<evidence type="ECO:0000313" key="5">
    <source>
        <dbReference type="EMBL" id="WJZ91767.1"/>
    </source>
</evidence>
<feature type="compositionally biased region" description="Low complexity" evidence="4">
    <location>
        <begin position="119"/>
        <end position="133"/>
    </location>
</feature>
<evidence type="ECO:0000313" key="6">
    <source>
        <dbReference type="Proteomes" id="UP001227230"/>
    </source>
</evidence>
<dbReference type="PANTHER" id="PTHR22691:SF8">
    <property type="entry name" value="PROTEIN SPT2 HOMOLOG"/>
    <property type="match status" value="1"/>
</dbReference>
<comment type="similarity">
    <text evidence="1">Belongs to the SPT2 family.</text>
</comment>
<keyword evidence="6" id="KW-1185">Reference proteome</keyword>
<dbReference type="EMBL" id="CP126654">
    <property type="protein sequence ID" value="WJZ91767.1"/>
    <property type="molecule type" value="Genomic_DNA"/>
</dbReference>
<dbReference type="InterPro" id="IPR013256">
    <property type="entry name" value="Chromatin_SPT2"/>
</dbReference>
<feature type="region of interest" description="Disordered" evidence="4">
    <location>
        <begin position="169"/>
        <end position="384"/>
    </location>
</feature>
<dbReference type="SMART" id="SM00784">
    <property type="entry name" value="SPT2"/>
    <property type="match status" value="1"/>
</dbReference>
<feature type="compositionally biased region" description="Basic and acidic residues" evidence="4">
    <location>
        <begin position="137"/>
        <end position="149"/>
    </location>
</feature>
<evidence type="ECO:0000256" key="3">
    <source>
        <dbReference type="SAM" id="Coils"/>
    </source>
</evidence>
<feature type="compositionally biased region" description="Acidic residues" evidence="4">
    <location>
        <begin position="14"/>
        <end position="36"/>
    </location>
</feature>
<feature type="region of interest" description="Disordered" evidence="4">
    <location>
        <begin position="116"/>
        <end position="149"/>
    </location>
</feature>
<protein>
    <recommendedName>
        <fullName evidence="7">Protein SPT2-like</fullName>
    </recommendedName>
</protein>
<dbReference type="Proteomes" id="UP001227230">
    <property type="component" value="Chromosome 7"/>
</dbReference>
<feature type="region of interest" description="Disordered" evidence="4">
    <location>
        <begin position="1"/>
        <end position="45"/>
    </location>
</feature>
<sequence>MRGYDRAEYYRSDEDLDEYEEEGEEADEDQYEEEEKEAPKPTKEEVEYLELRQKLKESFRKQLKKDTGSGHNIYQEKRKKLPYDNYGSFFGPSQPVIAQRVIQESKSLLETQHLASLVTNSHHNNKKNSTSTNAGSRPREQGHRPKVINELKVKAQKLKNTRDYSFLLSDDAEFPAPRKEPPPRKAPVPNSESRSVQLPQKSIPPKSKPPLSNTGRQAPSSREERKPVSMNGQIQAKAGSQKLVSASKPNLMSVDSRKQLGTNNGAGPGRPVGPKSLPSKMPVSSAEKKASAPGARSSMSSLHKAPPSKLHPSIPRQNLDQKRQFQDSNKGKMMPKQRVDSSRPQINKPLKQMSSHSTLSDHRPKKKPVRRYSDDEDDDEDGKAINMIRRMFGYNPNKYAGRDDDDDSDMEANFDDILKEERRSARIAREEDERELRLIEEEEERERLRKLAKKRKLSQR</sequence>
<accession>A0ABY9C8W8</accession>
<feature type="compositionally biased region" description="Low complexity" evidence="4">
    <location>
        <begin position="197"/>
        <end position="212"/>
    </location>
</feature>